<keyword evidence="3 9" id="KW-0658">Purine biosynthesis</keyword>
<sequence length="278" mass="29378">MASRLRAEVRAEVRALREAGVRPRMSVVVASDDPATRVYVSSKAKTAEALGLEFTVVDLGSGASQSHLEATLDGLSRDPEVHGVMLEFPLSRGLDPDRALRRICPEKDVEGLTPGNLGLIAAGRESEALLAPTPQACLLLAATQGELRGERVAVVGPGRTVGRPLIHMLINHGATVTVVTEGTRDVRAALEGCRFVFVAVGRAALLGPDQLHDGQIVIDAGINVNEGGVCGDVNPAVYPRLAAYTPVPGGVGPVTSVLVFRNFVRALRLQRGENVHDR</sequence>
<evidence type="ECO:0000256" key="3">
    <source>
        <dbReference type="ARBA" id="ARBA00022755"/>
    </source>
</evidence>
<dbReference type="InterPro" id="IPR036291">
    <property type="entry name" value="NAD(P)-bd_dom_sf"/>
</dbReference>
<dbReference type="GO" id="GO:0035999">
    <property type="term" value="P:tetrahydrofolate interconversion"/>
    <property type="evidence" value="ECO:0007669"/>
    <property type="project" value="UniProtKB-UniRule"/>
</dbReference>
<dbReference type="InterPro" id="IPR020630">
    <property type="entry name" value="THF_DH/CycHdrlase_cat_dom"/>
</dbReference>
<keyword evidence="6 9" id="KW-0560">Oxidoreductase</keyword>
<comment type="similarity">
    <text evidence="9">Belongs to the tetrahydrofolate dehydrogenase/cyclohydrolase family.</text>
</comment>
<protein>
    <recommendedName>
        <fullName evidence="9">Bifunctional protein FolD</fullName>
    </recommendedName>
    <domain>
        <recommendedName>
            <fullName evidence="9">Methylenetetrahydrofolate dehydrogenase</fullName>
            <ecNumber evidence="9">1.5.1.5</ecNumber>
        </recommendedName>
    </domain>
    <domain>
        <recommendedName>
            <fullName evidence="9">Methenyltetrahydrofolate cyclohydrolase</fullName>
            <ecNumber evidence="9">3.5.4.9</ecNumber>
        </recommendedName>
    </domain>
</protein>
<dbReference type="PANTHER" id="PTHR48099:SF5">
    <property type="entry name" value="C-1-TETRAHYDROFOLATE SYNTHASE, CYTOPLASMIC"/>
    <property type="match status" value="1"/>
</dbReference>
<dbReference type="GO" id="GO:0000105">
    <property type="term" value="P:L-histidine biosynthetic process"/>
    <property type="evidence" value="ECO:0007669"/>
    <property type="project" value="UniProtKB-KW"/>
</dbReference>
<dbReference type="PRINTS" id="PR00085">
    <property type="entry name" value="THFDHDRGNASE"/>
</dbReference>
<evidence type="ECO:0000256" key="6">
    <source>
        <dbReference type="ARBA" id="ARBA00023002"/>
    </source>
</evidence>
<dbReference type="Pfam" id="PF00763">
    <property type="entry name" value="THF_DHG_CYH"/>
    <property type="match status" value="1"/>
</dbReference>
<comment type="catalytic activity">
    <reaction evidence="9">
        <text>(6R)-5,10-methenyltetrahydrofolate + H2O = (6R)-10-formyltetrahydrofolate + H(+)</text>
        <dbReference type="Rhea" id="RHEA:23700"/>
        <dbReference type="ChEBI" id="CHEBI:15377"/>
        <dbReference type="ChEBI" id="CHEBI:15378"/>
        <dbReference type="ChEBI" id="CHEBI:57455"/>
        <dbReference type="ChEBI" id="CHEBI:195366"/>
        <dbReference type="EC" id="3.5.4.9"/>
    </reaction>
</comment>
<dbReference type="AlphaFoldDB" id="A0A841HVI4"/>
<comment type="subunit">
    <text evidence="9">Homodimer.</text>
</comment>
<dbReference type="UniPathway" id="UPA00193"/>
<evidence type="ECO:0000256" key="4">
    <source>
        <dbReference type="ARBA" id="ARBA00022801"/>
    </source>
</evidence>
<dbReference type="Pfam" id="PF02882">
    <property type="entry name" value="THF_DHG_CYH_C"/>
    <property type="match status" value="1"/>
</dbReference>
<comment type="caution">
    <text evidence="12">The sequence shown here is derived from an EMBL/GenBank/DDBJ whole genome shotgun (WGS) entry which is preliminary data.</text>
</comment>
<evidence type="ECO:0000256" key="9">
    <source>
        <dbReference type="HAMAP-Rule" id="MF_01576"/>
    </source>
</evidence>
<comment type="function">
    <text evidence="9">Catalyzes the oxidation of 5,10-methylenetetrahydrofolate to 5,10-methenyltetrahydrofolate and then the hydrolysis of 5,10-methenyltetrahydrofolate to 10-formyltetrahydrofolate.</text>
</comment>
<accession>A0A841HVI4</accession>
<dbReference type="GO" id="GO:0004477">
    <property type="term" value="F:methenyltetrahydrofolate cyclohydrolase activity"/>
    <property type="evidence" value="ECO:0007669"/>
    <property type="project" value="UniProtKB-UniRule"/>
</dbReference>
<evidence type="ECO:0000256" key="2">
    <source>
        <dbReference type="ARBA" id="ARBA00022563"/>
    </source>
</evidence>
<dbReference type="PANTHER" id="PTHR48099">
    <property type="entry name" value="C-1-TETRAHYDROFOLATE SYNTHASE, CYTOPLASMIC-RELATED"/>
    <property type="match status" value="1"/>
</dbReference>
<keyword evidence="8 9" id="KW-0511">Multifunctional enzyme</keyword>
<dbReference type="GO" id="GO:0009086">
    <property type="term" value="P:methionine biosynthetic process"/>
    <property type="evidence" value="ECO:0007669"/>
    <property type="project" value="UniProtKB-KW"/>
</dbReference>
<keyword evidence="7 9" id="KW-0486">Methionine biosynthesis</keyword>
<evidence type="ECO:0000313" key="13">
    <source>
        <dbReference type="Proteomes" id="UP000569951"/>
    </source>
</evidence>
<dbReference type="Gene3D" id="3.40.50.10860">
    <property type="entry name" value="Leucine Dehydrogenase, chain A, domain 1"/>
    <property type="match status" value="1"/>
</dbReference>
<dbReference type="SUPFAM" id="SSF53223">
    <property type="entry name" value="Aminoacid dehydrogenase-like, N-terminal domain"/>
    <property type="match status" value="1"/>
</dbReference>
<name>A0A841HVI4_9DEIO</name>
<keyword evidence="5 9" id="KW-0521">NADP</keyword>
<evidence type="ECO:0000259" key="10">
    <source>
        <dbReference type="Pfam" id="PF00763"/>
    </source>
</evidence>
<evidence type="ECO:0000256" key="8">
    <source>
        <dbReference type="ARBA" id="ARBA00023268"/>
    </source>
</evidence>
<proteinExistence type="inferred from homology"/>
<dbReference type="InterPro" id="IPR020631">
    <property type="entry name" value="THF_DH/CycHdrlase_NAD-bd_dom"/>
</dbReference>
<dbReference type="HAMAP" id="MF_01576">
    <property type="entry name" value="THF_DHG_CYH"/>
    <property type="match status" value="1"/>
</dbReference>
<dbReference type="GO" id="GO:0005829">
    <property type="term" value="C:cytosol"/>
    <property type="evidence" value="ECO:0007669"/>
    <property type="project" value="TreeGrafter"/>
</dbReference>
<evidence type="ECO:0000256" key="5">
    <source>
        <dbReference type="ARBA" id="ARBA00022857"/>
    </source>
</evidence>
<dbReference type="InterPro" id="IPR000672">
    <property type="entry name" value="THF_DH/CycHdrlase"/>
</dbReference>
<organism evidence="12 13">
    <name type="scientific">Deinobacterium chartae</name>
    <dbReference type="NCBI Taxonomy" id="521158"/>
    <lineage>
        <taxon>Bacteria</taxon>
        <taxon>Thermotogati</taxon>
        <taxon>Deinococcota</taxon>
        <taxon>Deinococci</taxon>
        <taxon>Deinococcales</taxon>
        <taxon>Deinococcaceae</taxon>
        <taxon>Deinobacterium</taxon>
    </lineage>
</organism>
<reference evidence="12 13" key="1">
    <citation type="submission" date="2020-08" db="EMBL/GenBank/DDBJ databases">
        <title>Genomic Encyclopedia of Type Strains, Phase IV (KMG-IV): sequencing the most valuable type-strain genomes for metagenomic binning, comparative biology and taxonomic classification.</title>
        <authorList>
            <person name="Goeker M."/>
        </authorList>
    </citation>
    <scope>NUCLEOTIDE SEQUENCE [LARGE SCALE GENOMIC DNA]</scope>
    <source>
        <strain evidence="12 13">DSM 21458</strain>
    </source>
</reference>
<dbReference type="Gene3D" id="3.40.50.720">
    <property type="entry name" value="NAD(P)-binding Rossmann-like Domain"/>
    <property type="match status" value="1"/>
</dbReference>
<keyword evidence="2 9" id="KW-0554">One-carbon metabolism</keyword>
<keyword evidence="4 9" id="KW-0378">Hydrolase</keyword>
<feature type="binding site" evidence="9">
    <location>
        <position position="222"/>
    </location>
    <ligand>
        <name>NADP(+)</name>
        <dbReference type="ChEBI" id="CHEBI:58349"/>
    </ligand>
</feature>
<comment type="caution">
    <text evidence="9">Lacks conserved residue(s) required for the propagation of feature annotation.</text>
</comment>
<dbReference type="GO" id="GO:0004488">
    <property type="term" value="F:methylenetetrahydrofolate dehydrogenase (NADP+) activity"/>
    <property type="evidence" value="ECO:0007669"/>
    <property type="project" value="UniProtKB-UniRule"/>
</dbReference>
<comment type="catalytic activity">
    <reaction evidence="9">
        <text>(6R)-5,10-methylene-5,6,7,8-tetrahydrofolate + NADP(+) = (6R)-5,10-methenyltetrahydrofolate + NADPH</text>
        <dbReference type="Rhea" id="RHEA:22812"/>
        <dbReference type="ChEBI" id="CHEBI:15636"/>
        <dbReference type="ChEBI" id="CHEBI:57455"/>
        <dbReference type="ChEBI" id="CHEBI:57783"/>
        <dbReference type="ChEBI" id="CHEBI:58349"/>
        <dbReference type="EC" id="1.5.1.5"/>
    </reaction>
</comment>
<dbReference type="EMBL" id="JACHHG010000001">
    <property type="protein sequence ID" value="MBB6096674.1"/>
    <property type="molecule type" value="Genomic_DNA"/>
</dbReference>
<comment type="pathway">
    <text evidence="1 9">One-carbon metabolism; tetrahydrofolate interconversion.</text>
</comment>
<feature type="domain" description="Tetrahydrofolate dehydrogenase/cyclohydrolase NAD(P)-binding" evidence="11">
    <location>
        <begin position="133"/>
        <end position="269"/>
    </location>
</feature>
<dbReference type="SUPFAM" id="SSF51735">
    <property type="entry name" value="NAD(P)-binding Rossmann-fold domains"/>
    <property type="match status" value="1"/>
</dbReference>
<keyword evidence="9" id="KW-0368">Histidine biosynthesis</keyword>
<dbReference type="InterPro" id="IPR046346">
    <property type="entry name" value="Aminoacid_DH-like_N_sf"/>
</dbReference>
<dbReference type="GO" id="GO:0006164">
    <property type="term" value="P:purine nucleotide biosynthetic process"/>
    <property type="evidence" value="ECO:0007669"/>
    <property type="project" value="UniProtKB-KW"/>
</dbReference>
<keyword evidence="13" id="KW-1185">Reference proteome</keyword>
<keyword evidence="9" id="KW-0028">Amino-acid biosynthesis</keyword>
<dbReference type="EC" id="3.5.4.9" evidence="9"/>
<evidence type="ECO:0000259" key="11">
    <source>
        <dbReference type="Pfam" id="PF02882"/>
    </source>
</evidence>
<evidence type="ECO:0000313" key="12">
    <source>
        <dbReference type="EMBL" id="MBB6096674.1"/>
    </source>
</evidence>
<dbReference type="Proteomes" id="UP000569951">
    <property type="component" value="Unassembled WGS sequence"/>
</dbReference>
<feature type="domain" description="Tetrahydrofolate dehydrogenase/cyclohydrolase catalytic" evidence="10">
    <location>
        <begin position="2"/>
        <end position="110"/>
    </location>
</feature>
<gene>
    <name evidence="9" type="primary">folD</name>
    <name evidence="12" type="ORF">HNR42_000086</name>
</gene>
<evidence type="ECO:0000256" key="7">
    <source>
        <dbReference type="ARBA" id="ARBA00023167"/>
    </source>
</evidence>
<feature type="binding site" evidence="9">
    <location>
        <begin position="156"/>
        <end position="158"/>
    </location>
    <ligand>
        <name>NADP(+)</name>
        <dbReference type="ChEBI" id="CHEBI:58349"/>
    </ligand>
</feature>
<dbReference type="EC" id="1.5.1.5" evidence="9"/>
<evidence type="ECO:0000256" key="1">
    <source>
        <dbReference type="ARBA" id="ARBA00004777"/>
    </source>
</evidence>